<evidence type="ECO:0000256" key="1">
    <source>
        <dbReference type="SAM" id="SignalP"/>
    </source>
</evidence>
<dbReference type="Proteomes" id="UP000183832">
    <property type="component" value="Unassembled WGS sequence"/>
</dbReference>
<proteinExistence type="predicted"/>
<keyword evidence="1" id="KW-0732">Signal</keyword>
<dbReference type="EMBL" id="CVRI01000004">
    <property type="protein sequence ID" value="CRK87167.1"/>
    <property type="molecule type" value="Genomic_DNA"/>
</dbReference>
<feature type="signal peptide" evidence="1">
    <location>
        <begin position="1"/>
        <end position="22"/>
    </location>
</feature>
<sequence>MQPHHTNVTWDYVNLTLLLVSCNLFEVQFMSQVNMEQLKNIYNTRGYSKYTTNIDIQNCVYRNIYAAKLTEIGYLIG</sequence>
<keyword evidence="3" id="KW-1185">Reference proteome</keyword>
<gene>
    <name evidence="2" type="ORF">CLUMA_CG000975</name>
</gene>
<dbReference type="AlphaFoldDB" id="A0A1J1HGN0"/>
<evidence type="ECO:0000313" key="3">
    <source>
        <dbReference type="Proteomes" id="UP000183832"/>
    </source>
</evidence>
<organism evidence="2 3">
    <name type="scientific">Clunio marinus</name>
    <dbReference type="NCBI Taxonomy" id="568069"/>
    <lineage>
        <taxon>Eukaryota</taxon>
        <taxon>Metazoa</taxon>
        <taxon>Ecdysozoa</taxon>
        <taxon>Arthropoda</taxon>
        <taxon>Hexapoda</taxon>
        <taxon>Insecta</taxon>
        <taxon>Pterygota</taxon>
        <taxon>Neoptera</taxon>
        <taxon>Endopterygota</taxon>
        <taxon>Diptera</taxon>
        <taxon>Nematocera</taxon>
        <taxon>Chironomoidea</taxon>
        <taxon>Chironomidae</taxon>
        <taxon>Clunio</taxon>
    </lineage>
</organism>
<evidence type="ECO:0000313" key="2">
    <source>
        <dbReference type="EMBL" id="CRK87167.1"/>
    </source>
</evidence>
<name>A0A1J1HGN0_9DIPT</name>
<feature type="chain" id="PRO_5012610912" evidence="1">
    <location>
        <begin position="23"/>
        <end position="77"/>
    </location>
</feature>
<protein>
    <submittedName>
        <fullName evidence="2">CLUMA_CG000975, isoform A</fullName>
    </submittedName>
</protein>
<reference evidence="2 3" key="1">
    <citation type="submission" date="2015-04" db="EMBL/GenBank/DDBJ databases">
        <authorList>
            <person name="Syromyatnikov M.Y."/>
            <person name="Popov V.N."/>
        </authorList>
    </citation>
    <scope>NUCLEOTIDE SEQUENCE [LARGE SCALE GENOMIC DNA]</scope>
</reference>
<accession>A0A1J1HGN0</accession>